<evidence type="ECO:0000256" key="5">
    <source>
        <dbReference type="ARBA" id="ARBA00023136"/>
    </source>
</evidence>
<feature type="compositionally biased region" description="Polar residues" evidence="6">
    <location>
        <begin position="272"/>
        <end position="282"/>
    </location>
</feature>
<feature type="transmembrane region" description="Helical" evidence="7">
    <location>
        <begin position="380"/>
        <end position="399"/>
    </location>
</feature>
<feature type="compositionally biased region" description="Basic and acidic residues" evidence="6">
    <location>
        <begin position="543"/>
        <end position="552"/>
    </location>
</feature>
<evidence type="ECO:0000256" key="1">
    <source>
        <dbReference type="ARBA" id="ARBA00004141"/>
    </source>
</evidence>
<feature type="transmembrane region" description="Helical" evidence="7">
    <location>
        <begin position="193"/>
        <end position="214"/>
    </location>
</feature>
<feature type="region of interest" description="Disordered" evidence="6">
    <location>
        <begin position="271"/>
        <end position="302"/>
    </location>
</feature>
<reference evidence="9 10" key="1">
    <citation type="journal article" date="2016" name="Sci. Rep.">
        <title>Peltaster fructicola genome reveals evolution from an invasive phytopathogen to an ectophytic parasite.</title>
        <authorList>
            <person name="Xu C."/>
            <person name="Chen H."/>
            <person name="Gleason M.L."/>
            <person name="Xu J.R."/>
            <person name="Liu H."/>
            <person name="Zhang R."/>
            <person name="Sun G."/>
        </authorList>
    </citation>
    <scope>NUCLEOTIDE SEQUENCE [LARGE SCALE GENOMIC DNA]</scope>
    <source>
        <strain evidence="9 10">LNHT1506</strain>
    </source>
</reference>
<evidence type="ECO:0000313" key="9">
    <source>
        <dbReference type="EMBL" id="QIW97706.1"/>
    </source>
</evidence>
<feature type="transmembrane region" description="Helical" evidence="7">
    <location>
        <begin position="92"/>
        <end position="110"/>
    </location>
</feature>
<dbReference type="PROSITE" id="PS50850">
    <property type="entry name" value="MFS"/>
    <property type="match status" value="1"/>
</dbReference>
<evidence type="ECO:0000256" key="6">
    <source>
        <dbReference type="SAM" id="MobiDB-lite"/>
    </source>
</evidence>
<feature type="transmembrane region" description="Helical" evidence="7">
    <location>
        <begin position="510"/>
        <end position="529"/>
    </location>
</feature>
<gene>
    <name evidence="9" type="ORF">AMS68_003224</name>
</gene>
<keyword evidence="2" id="KW-0813">Transport</keyword>
<keyword evidence="4 7" id="KW-1133">Transmembrane helix</keyword>
<keyword evidence="3 7" id="KW-0812">Transmembrane</keyword>
<feature type="region of interest" description="Disordered" evidence="6">
    <location>
        <begin position="536"/>
        <end position="593"/>
    </location>
</feature>
<evidence type="ECO:0000256" key="7">
    <source>
        <dbReference type="SAM" id="Phobius"/>
    </source>
</evidence>
<sequence>MWCFRRRDASTDSTPFPYRQLFVLALCRISEPIAFMSIFPYVYYMIESFHITSDDRGIALYAGMVTSAFAFAEFLAGVIWGRLSDRFGRKPILLCGLAGTGISMIIFGFSQNLATALIARALGGILNGNQGVLQTTVAEVVTDDAHRPLGFSIMPVVWCIGSIVGSAIGGALADPVRNYGWSPDTIFGQYRFLLPNLVCTAVVVFGMIVGIFFLEETHEDLKDRKDYGVEAGKWFLSLFKASAKQATSSKRDYMEETLTLLHDEDLPDYRSAASSPQLSPTYTPHGLPPAYQSVEGSPRSSLNSDSIRDYEAARTLPVLSISSAFSRQVVLNIASYGILAYHTISAEQLLSVLFSMPATDEQVSLPFHFTGGFGLPTKSIGGILSVQGVIQVVATLVVFPPINRRLGSLSLLRITAFSYPFLYMLVPYLTLLPSHLRMACVYGILVWKVSAQAFAFPSTQIMLVNSAPSTKVLGTLNGAAASSASLGRALGPIISGLVQSAGLANGILGLPWWVNALIAAAGVAMTLFMSHESTKAGLSEKQPSPEHGHLLEDTFSGSQGTADLPNASLETLQATPTSPILQRFPSSSRLDKL</sequence>
<evidence type="ECO:0000256" key="4">
    <source>
        <dbReference type="ARBA" id="ARBA00022989"/>
    </source>
</evidence>
<dbReference type="GO" id="GO:0016020">
    <property type="term" value="C:membrane"/>
    <property type="evidence" value="ECO:0007669"/>
    <property type="project" value="UniProtKB-SubCell"/>
</dbReference>
<dbReference type="InterPro" id="IPR011701">
    <property type="entry name" value="MFS"/>
</dbReference>
<comment type="subcellular location">
    <subcellularLocation>
        <location evidence="1">Membrane</location>
        <topology evidence="1">Multi-pass membrane protein</topology>
    </subcellularLocation>
</comment>
<dbReference type="InterPro" id="IPR036259">
    <property type="entry name" value="MFS_trans_sf"/>
</dbReference>
<feature type="transmembrane region" description="Helical" evidence="7">
    <location>
        <begin position="411"/>
        <end position="429"/>
    </location>
</feature>
<dbReference type="SUPFAM" id="SSF103473">
    <property type="entry name" value="MFS general substrate transporter"/>
    <property type="match status" value="1"/>
</dbReference>
<evidence type="ECO:0000256" key="2">
    <source>
        <dbReference type="ARBA" id="ARBA00022448"/>
    </source>
</evidence>
<dbReference type="EMBL" id="CP051140">
    <property type="protein sequence ID" value="QIW97706.1"/>
    <property type="molecule type" value="Genomic_DNA"/>
</dbReference>
<feature type="transmembrane region" description="Helical" evidence="7">
    <location>
        <begin position="21"/>
        <end position="46"/>
    </location>
</feature>
<dbReference type="Pfam" id="PF07690">
    <property type="entry name" value="MFS_1"/>
    <property type="match status" value="1"/>
</dbReference>
<protein>
    <recommendedName>
        <fullName evidence="8">Major facilitator superfamily (MFS) profile domain-containing protein</fullName>
    </recommendedName>
</protein>
<dbReference type="Gene3D" id="1.20.1250.20">
    <property type="entry name" value="MFS general substrate transporter like domains"/>
    <property type="match status" value="1"/>
</dbReference>
<dbReference type="CDD" id="cd17330">
    <property type="entry name" value="MFS_SLC46_TetA_like"/>
    <property type="match status" value="1"/>
</dbReference>
<evidence type="ECO:0000259" key="8">
    <source>
        <dbReference type="PROSITE" id="PS50850"/>
    </source>
</evidence>
<accession>A0A6H0XSG7</accession>
<feature type="transmembrane region" description="Helical" evidence="7">
    <location>
        <begin position="149"/>
        <end position="172"/>
    </location>
</feature>
<dbReference type="AlphaFoldDB" id="A0A6H0XSG7"/>
<organism evidence="9 10">
    <name type="scientific">Peltaster fructicola</name>
    <dbReference type="NCBI Taxonomy" id="286661"/>
    <lineage>
        <taxon>Eukaryota</taxon>
        <taxon>Fungi</taxon>
        <taxon>Dikarya</taxon>
        <taxon>Ascomycota</taxon>
        <taxon>Pezizomycotina</taxon>
        <taxon>Dothideomycetes</taxon>
        <taxon>Dothideomycetes incertae sedis</taxon>
        <taxon>Peltaster</taxon>
    </lineage>
</organism>
<dbReference type="OrthoDB" id="10262656at2759"/>
<feature type="domain" description="Major facilitator superfamily (MFS) profile" evidence="8">
    <location>
        <begin position="20"/>
        <end position="534"/>
    </location>
</feature>
<keyword evidence="5 7" id="KW-0472">Membrane</keyword>
<feature type="transmembrane region" description="Helical" evidence="7">
    <location>
        <begin position="58"/>
        <end position="80"/>
    </location>
</feature>
<keyword evidence="10" id="KW-1185">Reference proteome</keyword>
<evidence type="ECO:0000256" key="3">
    <source>
        <dbReference type="ARBA" id="ARBA00022692"/>
    </source>
</evidence>
<feature type="compositionally biased region" description="Polar residues" evidence="6">
    <location>
        <begin position="568"/>
        <end position="593"/>
    </location>
</feature>
<dbReference type="PANTHER" id="PTHR23504:SF15">
    <property type="entry name" value="MAJOR FACILITATOR SUPERFAMILY (MFS) PROFILE DOMAIN-CONTAINING PROTEIN"/>
    <property type="match status" value="1"/>
</dbReference>
<proteinExistence type="predicted"/>
<dbReference type="GO" id="GO:0022857">
    <property type="term" value="F:transmembrane transporter activity"/>
    <property type="evidence" value="ECO:0007669"/>
    <property type="project" value="InterPro"/>
</dbReference>
<dbReference type="Proteomes" id="UP000503462">
    <property type="component" value="Chromosome 2"/>
</dbReference>
<dbReference type="PANTHER" id="PTHR23504">
    <property type="entry name" value="MAJOR FACILITATOR SUPERFAMILY DOMAIN-CONTAINING PROTEIN 10"/>
    <property type="match status" value="1"/>
</dbReference>
<evidence type="ECO:0000313" key="10">
    <source>
        <dbReference type="Proteomes" id="UP000503462"/>
    </source>
</evidence>
<name>A0A6H0XSG7_9PEZI</name>
<dbReference type="InterPro" id="IPR020846">
    <property type="entry name" value="MFS_dom"/>
</dbReference>